<dbReference type="SMART" id="SM00651">
    <property type="entry name" value="Sm"/>
    <property type="match status" value="1"/>
</dbReference>
<dbReference type="OrthoDB" id="268799at2759"/>
<dbReference type="Proteomes" id="UP000308768">
    <property type="component" value="Unassembled WGS sequence"/>
</dbReference>
<evidence type="ECO:0000256" key="1">
    <source>
        <dbReference type="ARBA" id="ARBA00004123"/>
    </source>
</evidence>
<organism evidence="17 18">
    <name type="scientific">Cryomyces minteri</name>
    <dbReference type="NCBI Taxonomy" id="331657"/>
    <lineage>
        <taxon>Eukaryota</taxon>
        <taxon>Fungi</taxon>
        <taxon>Dikarya</taxon>
        <taxon>Ascomycota</taxon>
        <taxon>Pezizomycotina</taxon>
        <taxon>Dothideomycetes</taxon>
        <taxon>Dothideomycetes incertae sedis</taxon>
        <taxon>Cryomyces</taxon>
    </lineage>
</organism>
<dbReference type="GO" id="GO:0005730">
    <property type="term" value="C:nucleolus"/>
    <property type="evidence" value="ECO:0007669"/>
    <property type="project" value="TreeGrafter"/>
</dbReference>
<dbReference type="EMBL" id="NAJN01001000">
    <property type="protein sequence ID" value="TKA66597.1"/>
    <property type="molecule type" value="Genomic_DNA"/>
</dbReference>
<evidence type="ECO:0000256" key="12">
    <source>
        <dbReference type="ARBA" id="ARBA00023242"/>
    </source>
</evidence>
<proteinExistence type="inferred from homology"/>
<keyword evidence="8" id="KW-0819">tRNA processing</keyword>
<dbReference type="SUPFAM" id="SSF50182">
    <property type="entry name" value="Sm-like ribonucleoproteins"/>
    <property type="match status" value="1"/>
</dbReference>
<dbReference type="CDD" id="cd01726">
    <property type="entry name" value="LSm6"/>
    <property type="match status" value="1"/>
</dbReference>
<dbReference type="PROSITE" id="PS52002">
    <property type="entry name" value="SM"/>
    <property type="match status" value="1"/>
</dbReference>
<dbReference type="GO" id="GO:0000398">
    <property type="term" value="P:mRNA splicing, via spliceosome"/>
    <property type="evidence" value="ECO:0007669"/>
    <property type="project" value="InterPro"/>
</dbReference>
<dbReference type="GO" id="GO:0005681">
    <property type="term" value="C:spliceosomal complex"/>
    <property type="evidence" value="ECO:0007669"/>
    <property type="project" value="UniProtKB-KW"/>
</dbReference>
<keyword evidence="9 15" id="KW-0747">Spliceosome</keyword>
<dbReference type="InterPro" id="IPR047575">
    <property type="entry name" value="Sm"/>
</dbReference>
<evidence type="ECO:0000313" key="17">
    <source>
        <dbReference type="EMBL" id="TKA66597.1"/>
    </source>
</evidence>
<evidence type="ECO:0000256" key="11">
    <source>
        <dbReference type="ARBA" id="ARBA00023187"/>
    </source>
</evidence>
<evidence type="ECO:0000256" key="5">
    <source>
        <dbReference type="ARBA" id="ARBA00022490"/>
    </source>
</evidence>
<keyword evidence="11 15" id="KW-0508">mRNA splicing</keyword>
<dbReference type="InterPro" id="IPR001163">
    <property type="entry name" value="Sm_dom_euk/arc"/>
</dbReference>
<evidence type="ECO:0000256" key="7">
    <source>
        <dbReference type="ARBA" id="ARBA00022664"/>
    </source>
</evidence>
<protein>
    <recommendedName>
        <fullName evidence="4">U6 snRNA-associated Sm-like protein LSm6</fullName>
    </recommendedName>
</protein>
<keyword evidence="6" id="KW-0698">rRNA processing</keyword>
<dbReference type="AlphaFoldDB" id="A0A4U0WUB2"/>
<dbReference type="InterPro" id="IPR016487">
    <property type="entry name" value="Lsm6/sSmF"/>
</dbReference>
<comment type="similarity">
    <text evidence="3 15">Belongs to the snRNP Sm proteins family. SmF/LSm6 subfamily.</text>
</comment>
<evidence type="ECO:0000256" key="10">
    <source>
        <dbReference type="ARBA" id="ARBA00022884"/>
    </source>
</evidence>
<keyword evidence="18" id="KW-1185">Reference proteome</keyword>
<gene>
    <name evidence="17" type="ORF">B0A49_06758</name>
</gene>
<evidence type="ECO:0000256" key="9">
    <source>
        <dbReference type="ARBA" id="ARBA00022728"/>
    </source>
</evidence>
<dbReference type="GO" id="GO:0005732">
    <property type="term" value="C:sno(s)RNA-containing ribonucleoprotein complex"/>
    <property type="evidence" value="ECO:0007669"/>
    <property type="project" value="TreeGrafter"/>
</dbReference>
<dbReference type="PIRSF" id="PIRSF006609">
    <property type="entry name" value="snRNP_SmF"/>
    <property type="match status" value="1"/>
</dbReference>
<sequence>MSASNGVADAKDPSGFLSEIIGAPVTVKLNSGVVYKGELQSVDGYMNIALEQTKEYVNGKMRKNYGDAFVRGNNVMYISADP</sequence>
<evidence type="ECO:0000256" key="14">
    <source>
        <dbReference type="ARBA" id="ARBA00025365"/>
    </source>
</evidence>
<evidence type="ECO:0000259" key="16">
    <source>
        <dbReference type="PROSITE" id="PS52002"/>
    </source>
</evidence>
<dbReference type="GO" id="GO:0005688">
    <property type="term" value="C:U6 snRNP"/>
    <property type="evidence" value="ECO:0007669"/>
    <property type="project" value="TreeGrafter"/>
</dbReference>
<evidence type="ECO:0000256" key="4">
    <source>
        <dbReference type="ARBA" id="ARBA00014768"/>
    </source>
</evidence>
<dbReference type="Pfam" id="PF01423">
    <property type="entry name" value="LSM"/>
    <property type="match status" value="1"/>
</dbReference>
<comment type="subcellular location">
    <subcellularLocation>
        <location evidence="2">Cytoplasm</location>
    </subcellularLocation>
    <subcellularLocation>
        <location evidence="1 15">Nucleus</location>
    </subcellularLocation>
</comment>
<dbReference type="GO" id="GO:0046540">
    <property type="term" value="C:U4/U6 x U5 tri-snRNP complex"/>
    <property type="evidence" value="ECO:0007669"/>
    <property type="project" value="TreeGrafter"/>
</dbReference>
<comment type="function">
    <text evidence="14">Component of LSm protein complexes, which are involved in RNA processing and may function in a chaperone-like manner, facilitating the efficient association of RNA processing factors with their substrates. Component of the cytoplasmic LSM1-LSM7 complex, which is thought to be involved in mRNA degradation by activating the decapping step in the 5'-to-3' mRNA decay pathway. Component of the nuclear LSM2-LSM8 complex, which is involved in splicing of nuclear mRNAs. LSM2-LSM8 associates with multiple snRNP complexes containing the U6 snRNA (U4/U6 di-snRNP, spliceosomal U4/U6.U5 tri-snRNP, and free U6 snRNP). It binds directly to the 3'-terminal U-tract of U6 snRNA and plays a role in the biogenesis and stability of the U6 snRNP and U4/U6 snRNP complexes. LSM2-LSM8 probably also is involved degradation of nuclear pre-mRNA by targeting them for decapping, and in processing of pre-tRNAs, pre-rRNAs and U3 snoRNA.</text>
</comment>
<dbReference type="GO" id="GO:0003723">
    <property type="term" value="F:RNA binding"/>
    <property type="evidence" value="ECO:0007669"/>
    <property type="project" value="UniProtKB-UniRule"/>
</dbReference>
<dbReference type="InterPro" id="IPR010920">
    <property type="entry name" value="LSM_dom_sf"/>
</dbReference>
<dbReference type="STRING" id="331657.A0A4U0WUB2"/>
<evidence type="ECO:0000256" key="15">
    <source>
        <dbReference type="PIRNR" id="PIRNR006609"/>
    </source>
</evidence>
<keyword evidence="13 15" id="KW-0687">Ribonucleoprotein</keyword>
<dbReference type="PANTHER" id="PTHR11021">
    <property type="entry name" value="SMALL NUCLEAR RIBONUCLEOPROTEIN F SNRNP-F"/>
    <property type="match status" value="1"/>
</dbReference>
<evidence type="ECO:0000313" key="18">
    <source>
        <dbReference type="Proteomes" id="UP000308768"/>
    </source>
</evidence>
<keyword evidence="5" id="KW-0963">Cytoplasm</keyword>
<evidence type="ECO:0000256" key="13">
    <source>
        <dbReference type="ARBA" id="ARBA00023274"/>
    </source>
</evidence>
<dbReference type="GO" id="GO:0008033">
    <property type="term" value="P:tRNA processing"/>
    <property type="evidence" value="ECO:0007669"/>
    <property type="project" value="UniProtKB-KW"/>
</dbReference>
<dbReference type="Gene3D" id="2.30.30.100">
    <property type="match status" value="1"/>
</dbReference>
<dbReference type="GO" id="GO:0030490">
    <property type="term" value="P:maturation of SSU-rRNA"/>
    <property type="evidence" value="ECO:0007669"/>
    <property type="project" value="TreeGrafter"/>
</dbReference>
<name>A0A4U0WUB2_9PEZI</name>
<evidence type="ECO:0000256" key="8">
    <source>
        <dbReference type="ARBA" id="ARBA00022694"/>
    </source>
</evidence>
<evidence type="ECO:0000256" key="2">
    <source>
        <dbReference type="ARBA" id="ARBA00004496"/>
    </source>
</evidence>
<feature type="domain" description="Sm" evidence="16">
    <location>
        <begin position="12"/>
        <end position="82"/>
    </location>
</feature>
<comment type="caution">
    <text evidence="17">The sequence shown here is derived from an EMBL/GenBank/DDBJ whole genome shotgun (WGS) entry which is preliminary data.</text>
</comment>
<keyword evidence="12 15" id="KW-0539">Nucleus</keyword>
<dbReference type="GO" id="GO:0000932">
    <property type="term" value="C:P-body"/>
    <property type="evidence" value="ECO:0007669"/>
    <property type="project" value="TreeGrafter"/>
</dbReference>
<dbReference type="PANTHER" id="PTHR11021:SF1">
    <property type="entry name" value="U6 SNRNA-ASSOCIATED SM-LIKE PROTEIN LSM6"/>
    <property type="match status" value="1"/>
</dbReference>
<evidence type="ECO:0000256" key="3">
    <source>
        <dbReference type="ARBA" id="ARBA00007927"/>
    </source>
</evidence>
<evidence type="ECO:0000256" key="6">
    <source>
        <dbReference type="ARBA" id="ARBA00022552"/>
    </source>
</evidence>
<dbReference type="FunFam" id="2.30.30.100:FF:000037">
    <property type="entry name" value="U6 snRNA-associated Sm-like protein LSm6"/>
    <property type="match status" value="1"/>
</dbReference>
<reference evidence="17 18" key="1">
    <citation type="submission" date="2017-03" db="EMBL/GenBank/DDBJ databases">
        <title>Genomes of endolithic fungi from Antarctica.</title>
        <authorList>
            <person name="Coleine C."/>
            <person name="Masonjones S."/>
            <person name="Stajich J.E."/>
        </authorList>
    </citation>
    <scope>NUCLEOTIDE SEQUENCE [LARGE SCALE GENOMIC DNA]</scope>
    <source>
        <strain evidence="17 18">CCFEE 5187</strain>
    </source>
</reference>
<keyword evidence="10 15" id="KW-0694">RNA-binding</keyword>
<accession>A0A4U0WUB2</accession>
<keyword evidence="7 15" id="KW-0507">mRNA processing</keyword>